<comment type="caution">
    <text evidence="2">The sequence shown here is derived from an EMBL/GenBank/DDBJ whole genome shotgun (WGS) entry which is preliminary data.</text>
</comment>
<dbReference type="InterPro" id="IPR043502">
    <property type="entry name" value="DNA/RNA_pol_sf"/>
</dbReference>
<dbReference type="PANTHER" id="PTHR46890:SF48">
    <property type="entry name" value="RNA-DIRECTED DNA POLYMERASE"/>
    <property type="match status" value="1"/>
</dbReference>
<dbReference type="InterPro" id="IPR000477">
    <property type="entry name" value="RT_dom"/>
</dbReference>
<feature type="domain" description="Reverse transcriptase" evidence="1">
    <location>
        <begin position="269"/>
        <end position="501"/>
    </location>
</feature>
<dbReference type="InterPro" id="IPR052343">
    <property type="entry name" value="Retrotransposon-Effector_Assoc"/>
</dbReference>
<reference evidence="2 3" key="1">
    <citation type="journal article" date="2021" name="Plant Biotechnol. J.">
        <title>Multi-omics assisted identification of the key and species-specific regulatory components of drought-tolerant mechanisms in Gossypium stocksii.</title>
        <authorList>
            <person name="Yu D."/>
            <person name="Ke L."/>
            <person name="Zhang D."/>
            <person name="Wu Y."/>
            <person name="Sun Y."/>
            <person name="Mei J."/>
            <person name="Sun J."/>
            <person name="Sun Y."/>
        </authorList>
    </citation>
    <scope>NUCLEOTIDE SEQUENCE [LARGE SCALE GENOMIC DNA]</scope>
    <source>
        <strain evidence="3">cv. E1</strain>
        <tissue evidence="2">Leaf</tissue>
    </source>
</reference>
<dbReference type="AlphaFoldDB" id="A0A9D3ZHM7"/>
<evidence type="ECO:0000313" key="3">
    <source>
        <dbReference type="Proteomes" id="UP000828251"/>
    </source>
</evidence>
<dbReference type="EMBL" id="JAIQCV010000012">
    <property type="protein sequence ID" value="KAH1037901.1"/>
    <property type="molecule type" value="Genomic_DNA"/>
</dbReference>
<dbReference type="Pfam" id="PF00078">
    <property type="entry name" value="RVT_1"/>
    <property type="match status" value="1"/>
</dbReference>
<evidence type="ECO:0000313" key="2">
    <source>
        <dbReference type="EMBL" id="KAH1037901.1"/>
    </source>
</evidence>
<dbReference type="PANTHER" id="PTHR46890">
    <property type="entry name" value="NON-LTR RETROLELEMENT REVERSE TRANSCRIPTASE-LIKE PROTEIN-RELATED"/>
    <property type="match status" value="1"/>
</dbReference>
<evidence type="ECO:0000259" key="1">
    <source>
        <dbReference type="PROSITE" id="PS50878"/>
    </source>
</evidence>
<dbReference type="CDD" id="cd01650">
    <property type="entry name" value="RT_nLTR_like"/>
    <property type="match status" value="1"/>
</dbReference>
<sequence length="501" mass="58571">MLMFPEAKIQHLVQSFSYHCPLLLVTKREDERRTGHGFKFEAWWTLESSFDAEVKRLWGMAAGNLLQKLDFFKKGLITWAGQIKTKRKWRKHFLTEKLVGLVEAKRDDKNLAELIDTKIQLNFEIEKDEFYWKQRARLNWLKFGDRNTKFFHSQATQKRKWNRIDKLQNDSGGETEDLQEMKNIARDYFQNLFTVGTTMGSEYLLSGIKCYIAEEDNMKLTEPYTREEVREALFEMRSTKAPEEDGFPALFYQRCWDIVGNDVVSYCLQLLNGDMEVSSINLTHIVLIPKIINPSNMKQFRLISLCNVIYKILPKAIVNRFRRVIDKCIDKEQSAFVLGRLILDNILLAYEILHSLKQKRLGKKGYISVKLDMSKAYDRVEWKFVKEVMKRMRFGQIWTDSIMKCMSTVSYTVVVNGMNERIFYPFRGLCQGDPLSPFLFLICGEGLSSLMRLAIRDGILKGVKVSRNSPQVSHLLFIDDCILFDEAMGRGHGRNTLEEDR</sequence>
<dbReference type="PROSITE" id="PS50878">
    <property type="entry name" value="RT_POL"/>
    <property type="match status" value="1"/>
</dbReference>
<dbReference type="SUPFAM" id="SSF56672">
    <property type="entry name" value="DNA/RNA polymerases"/>
    <property type="match status" value="1"/>
</dbReference>
<name>A0A9D3ZHM7_9ROSI</name>
<keyword evidence="3" id="KW-1185">Reference proteome</keyword>
<organism evidence="2 3">
    <name type="scientific">Gossypium stocksii</name>
    <dbReference type="NCBI Taxonomy" id="47602"/>
    <lineage>
        <taxon>Eukaryota</taxon>
        <taxon>Viridiplantae</taxon>
        <taxon>Streptophyta</taxon>
        <taxon>Embryophyta</taxon>
        <taxon>Tracheophyta</taxon>
        <taxon>Spermatophyta</taxon>
        <taxon>Magnoliopsida</taxon>
        <taxon>eudicotyledons</taxon>
        <taxon>Gunneridae</taxon>
        <taxon>Pentapetalae</taxon>
        <taxon>rosids</taxon>
        <taxon>malvids</taxon>
        <taxon>Malvales</taxon>
        <taxon>Malvaceae</taxon>
        <taxon>Malvoideae</taxon>
        <taxon>Gossypium</taxon>
    </lineage>
</organism>
<dbReference type="OrthoDB" id="1000886at2759"/>
<proteinExistence type="predicted"/>
<dbReference type="Proteomes" id="UP000828251">
    <property type="component" value="Unassembled WGS sequence"/>
</dbReference>
<protein>
    <recommendedName>
        <fullName evidence="1">Reverse transcriptase domain-containing protein</fullName>
    </recommendedName>
</protein>
<accession>A0A9D3ZHM7</accession>
<gene>
    <name evidence="2" type="ORF">J1N35_039644</name>
</gene>